<feature type="active site" evidence="14">
    <location>
        <position position="419"/>
    </location>
</feature>
<comment type="subcellular location">
    <subcellularLocation>
        <location evidence="14">Cell membrane</location>
        <topology evidence="14">Multi-pass membrane protein</topology>
        <orientation evidence="14">Cytoplasmic side</orientation>
    </subcellularLocation>
    <subcellularLocation>
        <location evidence="1">Membrane</location>
    </subcellularLocation>
</comment>
<keyword evidence="19" id="KW-1185">Reference proteome</keyword>
<reference evidence="19" key="1">
    <citation type="journal article" date="2019" name="Int. J. Syst. Evol. Microbiol.">
        <title>The Global Catalogue of Microorganisms (GCM) 10K type strain sequencing project: providing services to taxonomists for standard genome sequencing and annotation.</title>
        <authorList>
            <consortium name="The Broad Institute Genomics Platform"/>
            <consortium name="The Broad Institute Genome Sequencing Center for Infectious Disease"/>
            <person name="Wu L."/>
            <person name="Ma J."/>
        </authorList>
    </citation>
    <scope>NUCLEOTIDE SEQUENCE [LARGE SCALE GENOMIC DNA]</scope>
    <source>
        <strain evidence="19">CCM 7427</strain>
    </source>
</reference>
<dbReference type="CDD" id="cd19501">
    <property type="entry name" value="RecA-like_FtsH"/>
    <property type="match status" value="1"/>
</dbReference>
<accession>A0ABW5QIA2</accession>
<dbReference type="Gene3D" id="1.20.58.760">
    <property type="entry name" value="Peptidase M41"/>
    <property type="match status" value="1"/>
</dbReference>
<dbReference type="PANTHER" id="PTHR23076:SF97">
    <property type="entry name" value="ATP-DEPENDENT ZINC METALLOPROTEASE YME1L1"/>
    <property type="match status" value="1"/>
</dbReference>
<keyword evidence="8 14" id="KW-0378">Hydrolase</keyword>
<comment type="similarity">
    <text evidence="14">In the central section; belongs to the AAA ATPase family.</text>
</comment>
<evidence type="ECO:0000256" key="6">
    <source>
        <dbReference type="ARBA" id="ARBA00022723"/>
    </source>
</evidence>
<comment type="similarity">
    <text evidence="2 14">In the C-terminal section; belongs to the peptidase M41 family.</text>
</comment>
<dbReference type="InterPro" id="IPR041569">
    <property type="entry name" value="AAA_lid_3"/>
</dbReference>
<dbReference type="PROSITE" id="PS00674">
    <property type="entry name" value="AAA"/>
    <property type="match status" value="1"/>
</dbReference>
<evidence type="ECO:0000256" key="11">
    <source>
        <dbReference type="ARBA" id="ARBA00022989"/>
    </source>
</evidence>
<keyword evidence="4 14" id="KW-0645">Protease</keyword>
<dbReference type="Pfam" id="PF06480">
    <property type="entry name" value="FtsH_ext"/>
    <property type="match status" value="1"/>
</dbReference>
<sequence length="643" mass="70275">MNGNFRNFAIWLVILFMLMGLFQVFQSSTRSISVSDKSYSQFVSDVDAGSVTSVTITENIVTGTLRDGTRFETVLPEGTDVVSRLEDRGVAITARAPESSPFWSILLSSWLPFLVIIGVWFFFIRQMQGGGRGGAMGFGKSRAKLLTETQGKVTFEDVAGVDEAKQDLEEIVEFLRDPGKFQRLGGRIPRGVLLVGPPGTGKTLLARSVAGEANVPFFTISGSDFVEMFVGVGASRVRDMFEQAKKNAPCIIFIDEIDAVGRQRGAGLGGGNDEREQTLNQLLVEMDGFEANEGIILIAATNRPDVLDPALLRPGRFDRQVVVPNPDVSGREKVLKVHVRKVPLAPDVDLKVLARGTPGFSGADLMNLVNEAALMAARRNKRFVTHQEFEDAKDKIMMGAERRTMAMSEDEKKLTAYHEAGHAIIALKLAGLDPIHKATIIPRGRALGMVMTLPENDSYSFSREKALARLAMLFGGREAEIKKFGPIKVTSGASGDIQMATNLARSMVMEWGMSERLGRVRYRSNDQEVFLGHSVTQSQHMSDETAKLIDEEVRLLIEGGEAKAREILTTYEKEWEAVAQALLEFETLTGDELRDLMEGKQPVRPDDSGPSAPKASGVPAAGKPGRKRPDAPPEPGLEPQPNG</sequence>
<evidence type="ECO:0000256" key="10">
    <source>
        <dbReference type="ARBA" id="ARBA00022840"/>
    </source>
</evidence>
<evidence type="ECO:0000256" key="14">
    <source>
        <dbReference type="HAMAP-Rule" id="MF_01458"/>
    </source>
</evidence>
<comment type="subunit">
    <text evidence="14">Homohexamer.</text>
</comment>
<dbReference type="HAMAP" id="MF_01458">
    <property type="entry name" value="FtsH"/>
    <property type="match status" value="1"/>
</dbReference>
<dbReference type="InterPro" id="IPR011546">
    <property type="entry name" value="Pept_M41_FtsH_extracell"/>
</dbReference>
<evidence type="ECO:0000256" key="7">
    <source>
        <dbReference type="ARBA" id="ARBA00022741"/>
    </source>
</evidence>
<evidence type="ECO:0000256" key="3">
    <source>
        <dbReference type="ARBA" id="ARBA00022475"/>
    </source>
</evidence>
<feature type="region of interest" description="Disordered" evidence="16">
    <location>
        <begin position="595"/>
        <end position="643"/>
    </location>
</feature>
<dbReference type="Proteomes" id="UP001597521">
    <property type="component" value="Unassembled WGS sequence"/>
</dbReference>
<keyword evidence="13 14" id="KW-0472">Membrane</keyword>
<dbReference type="Pfam" id="PF00004">
    <property type="entry name" value="AAA"/>
    <property type="match status" value="1"/>
</dbReference>
<dbReference type="SMART" id="SM00382">
    <property type="entry name" value="AAA"/>
    <property type="match status" value="1"/>
</dbReference>
<dbReference type="SUPFAM" id="SSF140990">
    <property type="entry name" value="FtsH protease domain-like"/>
    <property type="match status" value="1"/>
</dbReference>
<comment type="function">
    <text evidence="14">Acts as a processive, ATP-dependent zinc metallopeptidase for both cytoplasmic and membrane proteins. Plays a role in the quality control of integral membrane proteins.</text>
</comment>
<dbReference type="Gene3D" id="3.40.50.300">
    <property type="entry name" value="P-loop containing nucleotide triphosphate hydrolases"/>
    <property type="match status" value="1"/>
</dbReference>
<evidence type="ECO:0000256" key="8">
    <source>
        <dbReference type="ARBA" id="ARBA00022801"/>
    </source>
</evidence>
<keyword evidence="5 14" id="KW-0812">Transmembrane</keyword>
<dbReference type="InterPro" id="IPR000642">
    <property type="entry name" value="Peptidase_M41"/>
</dbReference>
<keyword evidence="3 14" id="KW-1003">Cell membrane</keyword>
<dbReference type="NCBIfam" id="TIGR01241">
    <property type="entry name" value="FtsH_fam"/>
    <property type="match status" value="1"/>
</dbReference>
<dbReference type="InterPro" id="IPR003959">
    <property type="entry name" value="ATPase_AAA_core"/>
</dbReference>
<evidence type="ECO:0000256" key="2">
    <source>
        <dbReference type="ARBA" id="ARBA00010044"/>
    </source>
</evidence>
<keyword evidence="7 14" id="KW-0547">Nucleotide-binding</keyword>
<dbReference type="InterPro" id="IPR027417">
    <property type="entry name" value="P-loop_NTPase"/>
</dbReference>
<feature type="binding site" evidence="14">
    <location>
        <position position="496"/>
    </location>
    <ligand>
        <name>Zn(2+)</name>
        <dbReference type="ChEBI" id="CHEBI:29105"/>
        <note>catalytic</note>
    </ligand>
</feature>
<dbReference type="EC" id="3.4.24.-" evidence="14"/>
<dbReference type="Gene3D" id="1.10.8.60">
    <property type="match status" value="1"/>
</dbReference>
<dbReference type="SUPFAM" id="SSF52540">
    <property type="entry name" value="P-loop containing nucleoside triphosphate hydrolases"/>
    <property type="match status" value="1"/>
</dbReference>
<keyword evidence="10 14" id="KW-0067">ATP-binding</keyword>
<dbReference type="InterPro" id="IPR003960">
    <property type="entry name" value="ATPase_AAA_CS"/>
</dbReference>
<comment type="cofactor">
    <cofactor evidence="14">
        <name>Zn(2+)</name>
        <dbReference type="ChEBI" id="CHEBI:29105"/>
    </cofactor>
    <text evidence="14">Binds 1 zinc ion per subunit.</text>
</comment>
<dbReference type="InterPro" id="IPR037219">
    <property type="entry name" value="Peptidase_M41-like"/>
</dbReference>
<feature type="domain" description="AAA+ ATPase" evidence="17">
    <location>
        <begin position="188"/>
        <end position="327"/>
    </location>
</feature>
<proteinExistence type="inferred from homology"/>
<evidence type="ECO:0000256" key="1">
    <source>
        <dbReference type="ARBA" id="ARBA00004370"/>
    </source>
</evidence>
<keyword evidence="12 14" id="KW-0482">Metalloprotease</keyword>
<keyword evidence="9 14" id="KW-0862">Zinc</keyword>
<evidence type="ECO:0000256" key="15">
    <source>
        <dbReference type="RuleBase" id="RU003651"/>
    </source>
</evidence>
<evidence type="ECO:0000256" key="13">
    <source>
        <dbReference type="ARBA" id="ARBA00023136"/>
    </source>
</evidence>
<evidence type="ECO:0000256" key="16">
    <source>
        <dbReference type="SAM" id="MobiDB-lite"/>
    </source>
</evidence>
<name>A0ABW5QIA2_9HYPH</name>
<dbReference type="EMBL" id="JBHUNP010000001">
    <property type="protein sequence ID" value="MFD2647271.1"/>
    <property type="molecule type" value="Genomic_DNA"/>
</dbReference>
<feature type="binding site" evidence="14">
    <location>
        <begin position="196"/>
        <end position="203"/>
    </location>
    <ligand>
        <name>ATP</name>
        <dbReference type="ChEBI" id="CHEBI:30616"/>
    </ligand>
</feature>
<feature type="compositionally biased region" description="Basic and acidic residues" evidence="16">
    <location>
        <begin position="595"/>
        <end position="607"/>
    </location>
</feature>
<dbReference type="Pfam" id="PF17862">
    <property type="entry name" value="AAA_lid_3"/>
    <property type="match status" value="1"/>
</dbReference>
<evidence type="ECO:0000256" key="9">
    <source>
        <dbReference type="ARBA" id="ARBA00022833"/>
    </source>
</evidence>
<gene>
    <name evidence="14 18" type="primary">ftsH</name>
    <name evidence="18" type="ORF">ACFSX5_05600</name>
</gene>
<feature type="compositionally biased region" description="Pro residues" evidence="16">
    <location>
        <begin position="632"/>
        <end position="643"/>
    </location>
</feature>
<comment type="caution">
    <text evidence="18">The sequence shown here is derived from an EMBL/GenBank/DDBJ whole genome shotgun (WGS) entry which is preliminary data.</text>
</comment>
<organism evidence="18 19">
    <name type="scientific">Devosia albogilva</name>
    <dbReference type="NCBI Taxonomy" id="429726"/>
    <lineage>
        <taxon>Bacteria</taxon>
        <taxon>Pseudomonadati</taxon>
        <taxon>Pseudomonadota</taxon>
        <taxon>Alphaproteobacteria</taxon>
        <taxon>Hyphomicrobiales</taxon>
        <taxon>Devosiaceae</taxon>
        <taxon>Devosia</taxon>
    </lineage>
</organism>
<feature type="transmembrane region" description="Helical" evidence="14">
    <location>
        <begin position="7"/>
        <end position="25"/>
    </location>
</feature>
<evidence type="ECO:0000259" key="17">
    <source>
        <dbReference type="SMART" id="SM00382"/>
    </source>
</evidence>
<evidence type="ECO:0000256" key="12">
    <source>
        <dbReference type="ARBA" id="ARBA00023049"/>
    </source>
</evidence>
<dbReference type="InterPro" id="IPR003593">
    <property type="entry name" value="AAA+_ATPase"/>
</dbReference>
<dbReference type="InterPro" id="IPR005936">
    <property type="entry name" value="FtsH"/>
</dbReference>
<dbReference type="RefSeq" id="WP_386832302.1">
    <property type="nucleotide sequence ID" value="NZ_JBHUNP010000001.1"/>
</dbReference>
<evidence type="ECO:0000256" key="4">
    <source>
        <dbReference type="ARBA" id="ARBA00022670"/>
    </source>
</evidence>
<keyword evidence="11 14" id="KW-1133">Transmembrane helix</keyword>
<feature type="binding site" evidence="14">
    <location>
        <position position="418"/>
    </location>
    <ligand>
        <name>Zn(2+)</name>
        <dbReference type="ChEBI" id="CHEBI:29105"/>
        <note>catalytic</note>
    </ligand>
</feature>
<evidence type="ECO:0000256" key="5">
    <source>
        <dbReference type="ARBA" id="ARBA00022692"/>
    </source>
</evidence>
<dbReference type="GO" id="GO:0008237">
    <property type="term" value="F:metallopeptidase activity"/>
    <property type="evidence" value="ECO:0007669"/>
    <property type="project" value="UniProtKB-KW"/>
</dbReference>
<dbReference type="Gene3D" id="3.30.720.210">
    <property type="match status" value="1"/>
</dbReference>
<dbReference type="Pfam" id="PF01434">
    <property type="entry name" value="Peptidase_M41"/>
    <property type="match status" value="1"/>
</dbReference>
<evidence type="ECO:0000313" key="19">
    <source>
        <dbReference type="Proteomes" id="UP001597521"/>
    </source>
</evidence>
<protein>
    <recommendedName>
        <fullName evidence="14">ATP-dependent zinc metalloprotease FtsH</fullName>
        <ecNumber evidence="14">3.4.24.-</ecNumber>
    </recommendedName>
</protein>
<evidence type="ECO:0000313" key="18">
    <source>
        <dbReference type="EMBL" id="MFD2647271.1"/>
    </source>
</evidence>
<comment type="similarity">
    <text evidence="15">Belongs to the AAA ATPase family.</text>
</comment>
<dbReference type="PANTHER" id="PTHR23076">
    <property type="entry name" value="METALLOPROTEASE M41 FTSH"/>
    <property type="match status" value="1"/>
</dbReference>
<feature type="transmembrane region" description="Helical" evidence="14">
    <location>
        <begin position="102"/>
        <end position="123"/>
    </location>
</feature>
<keyword evidence="6 14" id="KW-0479">Metal-binding</keyword>
<feature type="binding site" evidence="14">
    <location>
        <position position="422"/>
    </location>
    <ligand>
        <name>Zn(2+)</name>
        <dbReference type="ChEBI" id="CHEBI:29105"/>
        <note>catalytic</note>
    </ligand>
</feature>